<feature type="region of interest" description="Disordered" evidence="7">
    <location>
        <begin position="64"/>
        <end position="103"/>
    </location>
</feature>
<keyword evidence="4" id="KW-0564">Palmitate</keyword>
<gene>
    <name evidence="8" type="ORF">GGQ73_004155</name>
</gene>
<keyword evidence="6 8" id="KW-0449">Lipoprotein</keyword>
<protein>
    <submittedName>
        <fullName evidence="8">Putative small lipoprotein YifL</fullName>
    </submittedName>
</protein>
<dbReference type="EMBL" id="JACIDV010000015">
    <property type="protein sequence ID" value="MBB3948181.1"/>
    <property type="molecule type" value="Genomic_DNA"/>
</dbReference>
<dbReference type="AlphaFoldDB" id="A0A7W6CJC7"/>
<feature type="compositionally biased region" description="Basic and acidic residues" evidence="7">
    <location>
        <begin position="77"/>
        <end position="86"/>
    </location>
</feature>
<evidence type="ECO:0000256" key="4">
    <source>
        <dbReference type="ARBA" id="ARBA00023139"/>
    </source>
</evidence>
<evidence type="ECO:0000256" key="7">
    <source>
        <dbReference type="SAM" id="MobiDB-lite"/>
    </source>
</evidence>
<sequence>MAGEKLINPTLRRHHKKQGAQAPCFSLSGMQRFPLDRPMLSKTLRNFIVPVVVTLAVGLAVSGCGRKGDIDPPSTPKEQRNLRSTEGKVQPTPERPFILDKLL</sequence>
<dbReference type="Proteomes" id="UP000565286">
    <property type="component" value="Unassembled WGS sequence"/>
</dbReference>
<dbReference type="RefSeq" id="WP_252094061.1">
    <property type="nucleotide sequence ID" value="NZ_JACIDV010000015.1"/>
</dbReference>
<evidence type="ECO:0000256" key="2">
    <source>
        <dbReference type="ARBA" id="ARBA00022729"/>
    </source>
</evidence>
<dbReference type="InterPro" id="IPR032831">
    <property type="entry name" value="LptM_cons"/>
</dbReference>
<evidence type="ECO:0000256" key="1">
    <source>
        <dbReference type="ARBA" id="ARBA00004459"/>
    </source>
</evidence>
<name>A0A7W6CJC7_9HYPH</name>
<evidence type="ECO:0000256" key="6">
    <source>
        <dbReference type="ARBA" id="ARBA00023288"/>
    </source>
</evidence>
<dbReference type="NCBIfam" id="NF047847">
    <property type="entry name" value="SS_mature_LptM"/>
    <property type="match status" value="1"/>
</dbReference>
<proteinExistence type="predicted"/>
<organism evidence="8 9">
    <name type="scientific">Rhizobium skierniewicense</name>
    <dbReference type="NCBI Taxonomy" id="984260"/>
    <lineage>
        <taxon>Bacteria</taxon>
        <taxon>Pseudomonadati</taxon>
        <taxon>Pseudomonadota</taxon>
        <taxon>Alphaproteobacteria</taxon>
        <taxon>Hyphomicrobiales</taxon>
        <taxon>Rhizobiaceae</taxon>
        <taxon>Rhizobium/Agrobacterium group</taxon>
        <taxon>Rhizobium</taxon>
    </lineage>
</organism>
<accession>A0A7W6CJC7</accession>
<comment type="caution">
    <text evidence="8">The sequence shown here is derived from an EMBL/GenBank/DDBJ whole genome shotgun (WGS) entry which is preliminary data.</text>
</comment>
<keyword evidence="2" id="KW-0732">Signal</keyword>
<keyword evidence="5" id="KW-0998">Cell outer membrane</keyword>
<evidence type="ECO:0000256" key="5">
    <source>
        <dbReference type="ARBA" id="ARBA00023237"/>
    </source>
</evidence>
<comment type="subcellular location">
    <subcellularLocation>
        <location evidence="1">Cell outer membrane</location>
        <topology evidence="1">Lipid-anchor</topology>
    </subcellularLocation>
</comment>
<evidence type="ECO:0000313" key="8">
    <source>
        <dbReference type="EMBL" id="MBB3948181.1"/>
    </source>
</evidence>
<keyword evidence="3" id="KW-0472">Membrane</keyword>
<keyword evidence="9" id="KW-1185">Reference proteome</keyword>
<reference evidence="8 9" key="1">
    <citation type="submission" date="2020-08" db="EMBL/GenBank/DDBJ databases">
        <title>Genomic Encyclopedia of Type Strains, Phase IV (KMG-IV): sequencing the most valuable type-strain genomes for metagenomic binning, comparative biology and taxonomic classification.</title>
        <authorList>
            <person name="Goeker M."/>
        </authorList>
    </citation>
    <scope>NUCLEOTIDE SEQUENCE [LARGE SCALE GENOMIC DNA]</scope>
    <source>
        <strain evidence="8 9">DSM 26438</strain>
    </source>
</reference>
<evidence type="ECO:0000313" key="9">
    <source>
        <dbReference type="Proteomes" id="UP000565286"/>
    </source>
</evidence>
<evidence type="ECO:0000256" key="3">
    <source>
        <dbReference type="ARBA" id="ARBA00023136"/>
    </source>
</evidence>
<feature type="region of interest" description="Disordered" evidence="7">
    <location>
        <begin position="1"/>
        <end position="20"/>
    </location>
</feature>